<keyword evidence="3" id="KW-1185">Reference proteome</keyword>
<dbReference type="EMBL" id="QWDE01000007">
    <property type="protein sequence ID" value="RFZ81080.1"/>
    <property type="molecule type" value="Genomic_DNA"/>
</dbReference>
<name>A0A3E2NJH2_9SPHI</name>
<dbReference type="OrthoDB" id="874372at2"/>
<keyword evidence="1" id="KW-0812">Transmembrane</keyword>
<comment type="caution">
    <text evidence="2">The sequence shown here is derived from an EMBL/GenBank/DDBJ whole genome shotgun (WGS) entry which is preliminary data.</text>
</comment>
<protein>
    <submittedName>
        <fullName evidence="2">Uncharacterized protein</fullName>
    </submittedName>
</protein>
<evidence type="ECO:0000313" key="2">
    <source>
        <dbReference type="EMBL" id="RFZ81080.1"/>
    </source>
</evidence>
<keyword evidence="1" id="KW-1133">Transmembrane helix</keyword>
<gene>
    <name evidence="2" type="ORF">DYU05_20180</name>
</gene>
<evidence type="ECO:0000256" key="1">
    <source>
        <dbReference type="SAM" id="Phobius"/>
    </source>
</evidence>
<reference evidence="2 3" key="1">
    <citation type="submission" date="2018-08" db="EMBL/GenBank/DDBJ databases">
        <title>Mucilaginibacter terrae sp. nov., isolated from manganese diggings.</title>
        <authorList>
            <person name="Huang Y."/>
            <person name="Zhou Z."/>
        </authorList>
    </citation>
    <scope>NUCLEOTIDE SEQUENCE [LARGE SCALE GENOMIC DNA]</scope>
    <source>
        <strain evidence="2 3">ZH6</strain>
    </source>
</reference>
<evidence type="ECO:0000313" key="3">
    <source>
        <dbReference type="Proteomes" id="UP000260823"/>
    </source>
</evidence>
<dbReference type="Proteomes" id="UP000260823">
    <property type="component" value="Unassembled WGS sequence"/>
</dbReference>
<proteinExistence type="predicted"/>
<accession>A0A3E2NJH2</accession>
<keyword evidence="1" id="KW-0472">Membrane</keyword>
<sequence length="237" mass="27323">MAEHEITKHTKKIITVARGHDDIKHKIKDILLEIAIIVFAITLSLIVERWRENSAEKTLEHNFLSNLVTDLKEDQKQLEEDSASYVNMKKAFSYYRAAYSGKQLNPDTASRMIDYMYNVVGFVPSSGRFEALKASGKLDVIEDKDLQVEIVNLYQQIIPSLVASTNLFGDFKAKLADHVDHNLVIKNGKTNIQQLMEMPLTYNFLNRDGYINAIIYKYHITLDSTRKIIRKIEEEEK</sequence>
<feature type="transmembrane region" description="Helical" evidence="1">
    <location>
        <begin position="30"/>
        <end position="47"/>
    </location>
</feature>
<dbReference type="AlphaFoldDB" id="A0A3E2NJH2"/>
<dbReference type="RefSeq" id="WP_117384980.1">
    <property type="nucleotide sequence ID" value="NZ_QWDE01000007.1"/>
</dbReference>
<organism evidence="2 3">
    <name type="scientific">Mucilaginibacter terrenus</name>
    <dbReference type="NCBI Taxonomy" id="2482727"/>
    <lineage>
        <taxon>Bacteria</taxon>
        <taxon>Pseudomonadati</taxon>
        <taxon>Bacteroidota</taxon>
        <taxon>Sphingobacteriia</taxon>
        <taxon>Sphingobacteriales</taxon>
        <taxon>Sphingobacteriaceae</taxon>
        <taxon>Mucilaginibacter</taxon>
    </lineage>
</organism>